<organism evidence="1 2">
    <name type="scientific">Aphanocapsa feldmannii 277cI</name>
    <dbReference type="NCBI Taxonomy" id="2507554"/>
    <lineage>
        <taxon>Bacteria</taxon>
        <taxon>Bacillati</taxon>
        <taxon>Cyanobacteriota</taxon>
        <taxon>Cyanophyceae</taxon>
        <taxon>Oscillatoriophycideae</taxon>
        <taxon>Chroococcales</taxon>
        <taxon>Microcystaceae</taxon>
        <taxon>Aphanocapsa</taxon>
    </lineage>
</organism>
<comment type="caution">
    <text evidence="1">The sequence shown here is derived from an EMBL/GenBank/DDBJ whole genome shotgun (WGS) entry which is preliminary data.</text>
</comment>
<name>A0A524RUH1_9CHRO</name>
<dbReference type="Proteomes" id="UP000315454">
    <property type="component" value="Unassembled WGS sequence"/>
</dbReference>
<protein>
    <submittedName>
        <fullName evidence="1">Uncharacterized protein</fullName>
    </submittedName>
</protein>
<proteinExistence type="predicted"/>
<reference evidence="1 2" key="1">
    <citation type="journal article" date="2019" name="mSystems">
        <title>Life at home and on the roam: Genomic adaptions reflect the dual lifestyle of an intracellular, facultative symbiont.</title>
        <authorList>
            <person name="Burgsdorf I."/>
        </authorList>
    </citation>
    <scope>NUCLEOTIDE SEQUENCE [LARGE SCALE GENOMIC DNA]</scope>
    <source>
        <strain evidence="1">277cI</strain>
    </source>
</reference>
<gene>
    <name evidence="1" type="ORF">ERJ68_04570</name>
</gene>
<evidence type="ECO:0000313" key="2">
    <source>
        <dbReference type="Proteomes" id="UP000315454"/>
    </source>
</evidence>
<dbReference type="EMBL" id="SRMN01000059">
    <property type="protein sequence ID" value="TGH22671.1"/>
    <property type="molecule type" value="Genomic_DNA"/>
</dbReference>
<dbReference type="AlphaFoldDB" id="A0A524RUH1"/>
<sequence length="177" mass="19854">MTRLRFEKLWITSFHQLYREAWQDFWLCHVLLWQFSRVFLAEKHCSGISLMNPLVSYPLSVPIVLRQSRASGSLLERSVSLPSLMPRKSPLARFFSDFGVSNPSPGLLAEGGGSSWLSIHSNEAWDVQPCNSVPSHDLPERLAGRDPLLDRDVGEQGTAPLLLASHCSLAVILFLQI</sequence>
<evidence type="ECO:0000313" key="1">
    <source>
        <dbReference type="EMBL" id="TGH22671.1"/>
    </source>
</evidence>
<accession>A0A524RUH1</accession>